<organism evidence="2 3">
    <name type="scientific">Phaeodactylibacter luteus</name>
    <dbReference type="NCBI Taxonomy" id="1564516"/>
    <lineage>
        <taxon>Bacteria</taxon>
        <taxon>Pseudomonadati</taxon>
        <taxon>Bacteroidota</taxon>
        <taxon>Saprospiria</taxon>
        <taxon>Saprospirales</taxon>
        <taxon>Haliscomenobacteraceae</taxon>
        <taxon>Phaeodactylibacter</taxon>
    </lineage>
</organism>
<evidence type="ECO:0000313" key="2">
    <source>
        <dbReference type="EMBL" id="TXB61279.1"/>
    </source>
</evidence>
<sequence length="134" mass="14435">MNIRAHTLWIMLPAAAALQLIVAGCANDRLPEPQVAATCQDTIPTYVGQIEAIISESCAYSGCHLDGTAPGTYTSYEGVLPNIESGAFRSRVLLLKDDPNQGMPPNYAPDGRPKDLAPEELDLIECWLDSGHPE</sequence>
<feature type="chain" id="PRO_5023076704" description="Cytochrome C Planctomycete-type domain-containing protein" evidence="1">
    <location>
        <begin position="17"/>
        <end position="134"/>
    </location>
</feature>
<gene>
    <name evidence="2" type="ORF">FRY97_19995</name>
</gene>
<evidence type="ECO:0000256" key="1">
    <source>
        <dbReference type="SAM" id="SignalP"/>
    </source>
</evidence>
<dbReference type="OrthoDB" id="9786191at2"/>
<reference evidence="2 3" key="1">
    <citation type="submission" date="2019-08" db="EMBL/GenBank/DDBJ databases">
        <title>Genome of Phaeodactylibacter luteus.</title>
        <authorList>
            <person name="Bowman J.P."/>
        </authorList>
    </citation>
    <scope>NUCLEOTIDE SEQUENCE [LARGE SCALE GENOMIC DNA]</scope>
    <source>
        <strain evidence="2 3">KCTC 42180</strain>
    </source>
</reference>
<dbReference type="EMBL" id="VOOR01000069">
    <property type="protein sequence ID" value="TXB61279.1"/>
    <property type="molecule type" value="Genomic_DNA"/>
</dbReference>
<proteinExistence type="predicted"/>
<accession>A0A5C6RH81</accession>
<name>A0A5C6RH81_9BACT</name>
<keyword evidence="3" id="KW-1185">Reference proteome</keyword>
<dbReference type="RefSeq" id="WP_147169395.1">
    <property type="nucleotide sequence ID" value="NZ_VOOR01000069.1"/>
</dbReference>
<evidence type="ECO:0000313" key="3">
    <source>
        <dbReference type="Proteomes" id="UP000321580"/>
    </source>
</evidence>
<protein>
    <recommendedName>
        <fullName evidence="4">Cytochrome C Planctomycete-type domain-containing protein</fullName>
    </recommendedName>
</protein>
<keyword evidence="1" id="KW-0732">Signal</keyword>
<dbReference type="AlphaFoldDB" id="A0A5C6RH81"/>
<dbReference type="Proteomes" id="UP000321580">
    <property type="component" value="Unassembled WGS sequence"/>
</dbReference>
<dbReference type="PROSITE" id="PS51257">
    <property type="entry name" value="PROKAR_LIPOPROTEIN"/>
    <property type="match status" value="1"/>
</dbReference>
<evidence type="ECO:0008006" key="4">
    <source>
        <dbReference type="Google" id="ProtNLM"/>
    </source>
</evidence>
<comment type="caution">
    <text evidence="2">The sequence shown here is derived from an EMBL/GenBank/DDBJ whole genome shotgun (WGS) entry which is preliminary data.</text>
</comment>
<feature type="signal peptide" evidence="1">
    <location>
        <begin position="1"/>
        <end position="16"/>
    </location>
</feature>